<proteinExistence type="predicted"/>
<name>A0ACC3ACC0_9EURO</name>
<accession>A0ACC3ACC0</accession>
<dbReference type="Proteomes" id="UP001172386">
    <property type="component" value="Unassembled WGS sequence"/>
</dbReference>
<sequence length="486" mass="55036">MGKKLKKGTKSATLTGLNPVAVQRMPLPDSPFFSRIVTIQVGESHPGQTPKLFRLHSDILLQSLVFRSEIARHAYDLNPIVVTDVTAPVFDLIVRFLYGTPFESWEHALTPIPECEEQKMDSLRSACEMFCFTLKYDLVELKEIVASYIREAEHVNYQSVLAAAKYVYTNAPSVEPWFREYVLSKTREALTDPYLADETWFVEIFGCGHNGLSREIFECYKSIYRISLLEIDTPVSERASVAEEGPCIDAENEATPLQSPQAVPCEEADEGYGFCVEKEEGVELSEKSPIWYNEAKLEETTEKMPAEEDILVEKNVPMKEELLMEEELSVKEELPVKKKKGKKDKKKNMKKTPLGEEMLIETMQAVEEEPEPLRVEVTSPCYATVSAEEVACEEVPSENQCLEVPCCGEITAEEPAIAYWEEPTTIEEPAVIEDAVTAYYEPTSGGLIKFNSCPKRRTHLKNMFRWQNCSSCKEEVVAMAERASRE</sequence>
<gene>
    <name evidence="1" type="ORF">H2198_003224</name>
</gene>
<reference evidence="1" key="1">
    <citation type="submission" date="2022-10" db="EMBL/GenBank/DDBJ databases">
        <title>Culturing micro-colonial fungi from biological soil crusts in the Mojave desert and describing Neophaeococcomyces mojavensis, and introducing the new genera and species Taxawa tesnikishii.</title>
        <authorList>
            <person name="Kurbessoian T."/>
            <person name="Stajich J.E."/>
        </authorList>
    </citation>
    <scope>NUCLEOTIDE SEQUENCE</scope>
    <source>
        <strain evidence="1">JES_112</strain>
    </source>
</reference>
<comment type="caution">
    <text evidence="1">The sequence shown here is derived from an EMBL/GenBank/DDBJ whole genome shotgun (WGS) entry which is preliminary data.</text>
</comment>
<protein>
    <submittedName>
        <fullName evidence="1">Uncharacterized protein</fullName>
    </submittedName>
</protein>
<evidence type="ECO:0000313" key="1">
    <source>
        <dbReference type="EMBL" id="KAJ9659348.1"/>
    </source>
</evidence>
<evidence type="ECO:0000313" key="2">
    <source>
        <dbReference type="Proteomes" id="UP001172386"/>
    </source>
</evidence>
<dbReference type="EMBL" id="JAPDRQ010000041">
    <property type="protein sequence ID" value="KAJ9659348.1"/>
    <property type="molecule type" value="Genomic_DNA"/>
</dbReference>
<keyword evidence="2" id="KW-1185">Reference proteome</keyword>
<organism evidence="1 2">
    <name type="scientific">Neophaeococcomyces mojaviensis</name>
    <dbReference type="NCBI Taxonomy" id="3383035"/>
    <lineage>
        <taxon>Eukaryota</taxon>
        <taxon>Fungi</taxon>
        <taxon>Dikarya</taxon>
        <taxon>Ascomycota</taxon>
        <taxon>Pezizomycotina</taxon>
        <taxon>Eurotiomycetes</taxon>
        <taxon>Chaetothyriomycetidae</taxon>
        <taxon>Chaetothyriales</taxon>
        <taxon>Chaetothyriales incertae sedis</taxon>
        <taxon>Neophaeococcomyces</taxon>
    </lineage>
</organism>